<dbReference type="InterPro" id="IPR013597">
    <property type="entry name" value="Mat_intron_G2"/>
</dbReference>
<dbReference type="EMBL" id="CAUM01000191">
    <property type="protein sequence ID" value="CCV09603.1"/>
    <property type="molecule type" value="Genomic_DNA"/>
</dbReference>
<evidence type="ECO:0000259" key="2">
    <source>
        <dbReference type="PROSITE" id="PS50878"/>
    </source>
</evidence>
<keyword evidence="4" id="KW-1185">Reference proteome</keyword>
<dbReference type="InterPro" id="IPR000477">
    <property type="entry name" value="RT_dom"/>
</dbReference>
<dbReference type="GO" id="GO:0003964">
    <property type="term" value="F:RNA-directed DNA polymerase activity"/>
    <property type="evidence" value="ECO:0007669"/>
    <property type="project" value="UniProtKB-KW"/>
</dbReference>
<keyword evidence="3" id="KW-0695">RNA-directed DNA polymerase</keyword>
<dbReference type="Proteomes" id="UP000012062">
    <property type="component" value="Unassembled WGS sequence"/>
</dbReference>
<gene>
    <name evidence="3" type="ORF">MESS2_p90012</name>
</gene>
<evidence type="ECO:0000313" key="4">
    <source>
        <dbReference type="Proteomes" id="UP000012062"/>
    </source>
</evidence>
<dbReference type="InterPro" id="IPR030931">
    <property type="entry name" value="Group_II_RT_mat"/>
</dbReference>
<dbReference type="PANTHER" id="PTHR34047">
    <property type="entry name" value="NUCLEAR INTRON MATURASE 1, MITOCHONDRIAL-RELATED"/>
    <property type="match status" value="1"/>
</dbReference>
<comment type="similarity">
    <text evidence="1">Belongs to the bacterial reverse transcriptase family.</text>
</comment>
<evidence type="ECO:0000313" key="3">
    <source>
        <dbReference type="EMBL" id="CCV09603.1"/>
    </source>
</evidence>
<reference evidence="3 4" key="1">
    <citation type="submission" date="2013-02" db="EMBL/GenBank/DDBJ databases">
        <authorList>
            <person name="Genoscope - CEA"/>
        </authorList>
    </citation>
    <scope>NUCLEOTIDE SEQUENCE [LARGE SCALE GENOMIC DNA]</scope>
    <source>
        <strain evidence="3 4">STM 2683</strain>
    </source>
</reference>
<dbReference type="SUPFAM" id="SSF56672">
    <property type="entry name" value="DNA/RNA polymerases"/>
    <property type="match status" value="1"/>
</dbReference>
<sequence>MDTDHQADEAWVLGVQRKLYQWSKANPHDQWRDMWGWLTDSRMLRHAWRRVSTNKGGRTAGVDGMTVGRIRKRGELRFLAGIQDELRSGAYRPSPARRKLIPKAGKPGQFRPLGIPTVKDRVVQSAVKILLEPIFEAQFWHVSYGFRPGRSTHGALEHIRRAAQSHKRGGDTRRHGMPYPWVIEGDIKGCFDNINHHYLMDRLRKRVADRRVVRLIGQFLKAGVLTEEQFFRTEAGTPQGGIISPLLANIALSAIEERYKRWVHPDPTGRSSRQSILSAASGRRLWDRKAGHCVCFPVRYADDFVVLVSGTQEEAIAEKSALAKYLQETTGLELSPEKTKITAMTDGFAFLGFRFVMEWDGRYGYCARIQIPKVKSLDLRHKVKECTGRDSARGTLGAKLQELNPILRGWANYFRFCYGASNVFTSLDWYTGDRLWRWQRKVRPNANAGEIAKGRQRSSRRPTVRLWRDGSVEQYMLAWTPVCRFRLAWMGTPNFAMSSGEPDA</sequence>
<name>M5EZU4_9HYPH</name>
<keyword evidence="3" id="KW-0548">Nucleotidyltransferase</keyword>
<dbReference type="InterPro" id="IPR043502">
    <property type="entry name" value="DNA/RNA_pol_sf"/>
</dbReference>
<dbReference type="RefSeq" id="WP_008878450.1">
    <property type="nucleotide sequence ID" value="NZ_CAUM01000191.1"/>
</dbReference>
<keyword evidence="3" id="KW-0808">Transferase</keyword>
<dbReference type="Pfam" id="PF08388">
    <property type="entry name" value="GIIM"/>
    <property type="match status" value="1"/>
</dbReference>
<protein>
    <submittedName>
        <fullName evidence="3">Reverse transcriptase</fullName>
    </submittedName>
</protein>
<dbReference type="InterPro" id="IPR051083">
    <property type="entry name" value="GrpII_Intron_Splice-Mob/Def"/>
</dbReference>
<organism evidence="3 4">
    <name type="scientific">Mesorhizobium metallidurans STM 2683</name>
    <dbReference type="NCBI Taxonomy" id="1297569"/>
    <lineage>
        <taxon>Bacteria</taxon>
        <taxon>Pseudomonadati</taxon>
        <taxon>Pseudomonadota</taxon>
        <taxon>Alphaproteobacteria</taxon>
        <taxon>Hyphomicrobiales</taxon>
        <taxon>Phyllobacteriaceae</taxon>
        <taxon>Mesorhizobium</taxon>
    </lineage>
</organism>
<dbReference type="STRING" id="1297569.MESS2_p90012"/>
<dbReference type="PROSITE" id="PS50878">
    <property type="entry name" value="RT_POL"/>
    <property type="match status" value="1"/>
</dbReference>
<dbReference type="eggNOG" id="COG3344">
    <property type="taxonomic scope" value="Bacteria"/>
</dbReference>
<dbReference type="PANTHER" id="PTHR34047:SF8">
    <property type="entry name" value="PROTEIN YKFC"/>
    <property type="match status" value="1"/>
</dbReference>
<feature type="domain" description="Reverse transcriptase" evidence="2">
    <location>
        <begin position="82"/>
        <end position="355"/>
    </location>
</feature>
<dbReference type="NCBIfam" id="TIGR04416">
    <property type="entry name" value="group_II_RT_mat"/>
    <property type="match status" value="1"/>
</dbReference>
<dbReference type="OrthoDB" id="9793236at2"/>
<dbReference type="CDD" id="cd01651">
    <property type="entry name" value="RT_G2_intron"/>
    <property type="match status" value="1"/>
</dbReference>
<dbReference type="Pfam" id="PF00078">
    <property type="entry name" value="RVT_1"/>
    <property type="match status" value="1"/>
</dbReference>
<proteinExistence type="inferred from homology"/>
<evidence type="ECO:0000256" key="1">
    <source>
        <dbReference type="ARBA" id="ARBA00034120"/>
    </source>
</evidence>
<accession>M5EZU4</accession>
<comment type="caution">
    <text evidence="3">The sequence shown here is derived from an EMBL/GenBank/DDBJ whole genome shotgun (WGS) entry which is preliminary data.</text>
</comment>
<dbReference type="AlphaFoldDB" id="M5EZU4"/>